<keyword evidence="1" id="KW-0456">Lyase</keyword>
<dbReference type="InterPro" id="IPR006680">
    <property type="entry name" value="Amidohydro-rel"/>
</dbReference>
<dbReference type="GO" id="GO:0016787">
    <property type="term" value="F:hydrolase activity"/>
    <property type="evidence" value="ECO:0007669"/>
    <property type="project" value="UniProtKB-KW"/>
</dbReference>
<dbReference type="Pfam" id="PF04909">
    <property type="entry name" value="Amidohydro_2"/>
    <property type="match status" value="1"/>
</dbReference>
<name>F2L720_PSEUX</name>
<protein>
    <submittedName>
        <fullName evidence="3">Amidohydrolase 2</fullName>
    </submittedName>
</protein>
<dbReference type="GO" id="GO:0019748">
    <property type="term" value="P:secondary metabolic process"/>
    <property type="evidence" value="ECO:0007669"/>
    <property type="project" value="TreeGrafter"/>
</dbReference>
<geneLocation type="plasmid" evidence="3">
    <name>pPSED02</name>
</geneLocation>
<reference evidence="3" key="1">
    <citation type="journal article" date="2011" name="J. Bacteriol.">
        <title>Genome sequence of the 1,4-dioxane-degrading Pseudonocardia dioxanivorans strain CB1190.</title>
        <authorList>
            <person name="Sales C.M."/>
            <person name="Mahendra S."/>
            <person name="Grostern A."/>
            <person name="Parales R.E."/>
            <person name="Goodwin L.A."/>
            <person name="Woyke T."/>
            <person name="Nolan M."/>
            <person name="Lapidus A."/>
            <person name="Chertkov O."/>
            <person name="Ovchinnikova G."/>
            <person name="Sczyrba A."/>
            <person name="Alvarez-Cohen L."/>
        </authorList>
    </citation>
    <scope>NUCLEOTIDE SEQUENCE</scope>
    <source>
        <strain evidence="3">CB1190</strain>
        <plasmid evidence="3">pPSED02</plasmid>
    </source>
</reference>
<keyword evidence="3" id="KW-0614">Plasmid</keyword>
<dbReference type="RefSeq" id="WP_014203882.1">
    <property type="nucleotide sequence ID" value="NC_016600.1"/>
</dbReference>
<dbReference type="AlphaFoldDB" id="F2L720"/>
<dbReference type="PANTHER" id="PTHR21240:SF28">
    <property type="entry name" value="ISO-OROTATE DECARBOXYLASE (EUROFUNG)"/>
    <property type="match status" value="1"/>
</dbReference>
<keyword evidence="3" id="KW-0378">Hydrolase</keyword>
<dbReference type="SUPFAM" id="SSF51556">
    <property type="entry name" value="Metallo-dependent hydrolases"/>
    <property type="match status" value="1"/>
</dbReference>
<feature type="domain" description="Amidohydrolase-related" evidence="2">
    <location>
        <begin position="141"/>
        <end position="395"/>
    </location>
</feature>
<dbReference type="GO" id="GO:0016831">
    <property type="term" value="F:carboxy-lyase activity"/>
    <property type="evidence" value="ECO:0007669"/>
    <property type="project" value="InterPro"/>
</dbReference>
<evidence type="ECO:0000259" key="2">
    <source>
        <dbReference type="Pfam" id="PF04909"/>
    </source>
</evidence>
<dbReference type="InterPro" id="IPR032465">
    <property type="entry name" value="ACMSD"/>
</dbReference>
<dbReference type="GO" id="GO:0005737">
    <property type="term" value="C:cytoplasm"/>
    <property type="evidence" value="ECO:0007669"/>
    <property type="project" value="TreeGrafter"/>
</dbReference>
<proteinExistence type="predicted"/>
<dbReference type="PANTHER" id="PTHR21240">
    <property type="entry name" value="2-AMINO-3-CARBOXYLMUCONATE-6-SEMIALDEHYDE DECARBOXYLASE"/>
    <property type="match status" value="1"/>
</dbReference>
<gene>
    <name evidence="3" type="ORF">Psed_6927</name>
</gene>
<evidence type="ECO:0000256" key="1">
    <source>
        <dbReference type="ARBA" id="ARBA00023239"/>
    </source>
</evidence>
<dbReference type="Gene3D" id="3.20.20.140">
    <property type="entry name" value="Metal-dependent hydrolases"/>
    <property type="match status" value="1"/>
</dbReference>
<sequence length="448" mass="49343">MTSLLDESAVTPTPEAHDAAIIVSSDSHVSPRFEDLRDYCPAEYQDDLAEYMRTNQGDGSMQGESPGRRRRQELNGLTAGHYDMAVRLADMDADGVAAEVVFHGSFSRDPFPFHFVGLSGVAKSSQTARSAREFELNAVGIRLYNRWLAESCSQAPERLIGAGHLPMWDIEAAVAELEWLAGVGIRTVNFPAMAPSDGPQYDSPAWTPFWRVCEESGIVLNTHAGAAVPGFSESLPHSLALAQLEQCGWPSRRGMQRMVIGGVFERHPGVRLMLTEQPGKWWGPTIADMDTAWMAGPPMMRDAVPQLPSAYMKRNVFIGASFMAHFEAEDALVEGYADNVVWGRDYPHREGTWAFSEDPAEPNRTHLALRDALSGLDVGVARGMAGENGVRLFRLSRETLVDVAKRIGAPTAAQLSTPLDSSELQVAERYRDHDIDYTSAFRRYGAWA</sequence>
<accession>F2L720</accession>
<organism evidence="3">
    <name type="scientific">Pseudonocardia dioxanivorans (strain ATCC 55486 / DSM 44775 / JCM 13855 / CB1190)</name>
    <dbReference type="NCBI Taxonomy" id="675635"/>
    <lineage>
        <taxon>Bacteria</taxon>
        <taxon>Bacillati</taxon>
        <taxon>Actinomycetota</taxon>
        <taxon>Actinomycetes</taxon>
        <taxon>Pseudonocardiales</taxon>
        <taxon>Pseudonocardiaceae</taxon>
        <taxon>Pseudonocardia</taxon>
    </lineage>
</organism>
<dbReference type="EMBL" id="CP002596">
    <property type="protein sequence ID" value="AEA28993.1"/>
    <property type="molecule type" value="Genomic_DNA"/>
</dbReference>
<dbReference type="InterPro" id="IPR032466">
    <property type="entry name" value="Metal_Hydrolase"/>
</dbReference>
<evidence type="ECO:0000313" key="3">
    <source>
        <dbReference type="EMBL" id="AEA28993.1"/>
    </source>
</evidence>